<dbReference type="Gene3D" id="3.40.1350.10">
    <property type="match status" value="1"/>
</dbReference>
<dbReference type="eggNOG" id="COG0792">
    <property type="taxonomic scope" value="Bacteria"/>
</dbReference>
<dbReference type="InterPro" id="IPR011856">
    <property type="entry name" value="tRNA_endonuc-like_dom_sf"/>
</dbReference>
<comment type="similarity">
    <text evidence="1 2">Belongs to the UPF0102 family.</text>
</comment>
<dbReference type="InterPro" id="IPR003509">
    <property type="entry name" value="UPF0102_YraN-like"/>
</dbReference>
<dbReference type="Pfam" id="PF02021">
    <property type="entry name" value="UPF0102"/>
    <property type="match status" value="1"/>
</dbReference>
<protein>
    <recommendedName>
        <fullName evidence="2">UPF0102 protein Spirs_1880</fullName>
    </recommendedName>
</protein>
<gene>
    <name evidence="3" type="ordered locus">Spirs_1880</name>
</gene>
<dbReference type="SUPFAM" id="SSF52980">
    <property type="entry name" value="Restriction endonuclease-like"/>
    <property type="match status" value="1"/>
</dbReference>
<evidence type="ECO:0000313" key="4">
    <source>
        <dbReference type="Proteomes" id="UP000002318"/>
    </source>
</evidence>
<organism evidence="3 4">
    <name type="scientific">Sediminispirochaeta smaragdinae (strain DSM 11293 / JCM 15392 / SEBR 4228)</name>
    <name type="common">Spirochaeta smaragdinae</name>
    <dbReference type="NCBI Taxonomy" id="573413"/>
    <lineage>
        <taxon>Bacteria</taxon>
        <taxon>Pseudomonadati</taxon>
        <taxon>Spirochaetota</taxon>
        <taxon>Spirochaetia</taxon>
        <taxon>Spirochaetales</taxon>
        <taxon>Spirochaetaceae</taxon>
        <taxon>Sediminispirochaeta</taxon>
    </lineage>
</organism>
<dbReference type="AlphaFoldDB" id="E1R6I8"/>
<dbReference type="HAMAP" id="MF_00048">
    <property type="entry name" value="UPF0102"/>
    <property type="match status" value="1"/>
</dbReference>
<dbReference type="OrthoDB" id="9802516at2"/>
<dbReference type="KEGG" id="ssm:Spirs_1880"/>
<dbReference type="HOGENOM" id="CLU_115353_2_1_12"/>
<accession>E1R6I8</accession>
<proteinExistence type="inferred from homology"/>
<dbReference type="STRING" id="573413.Spirs_1880"/>
<name>E1R6I8_SEDSS</name>
<dbReference type="GO" id="GO:0003676">
    <property type="term" value="F:nucleic acid binding"/>
    <property type="evidence" value="ECO:0007669"/>
    <property type="project" value="InterPro"/>
</dbReference>
<dbReference type="InterPro" id="IPR011335">
    <property type="entry name" value="Restrct_endonuc-II-like"/>
</dbReference>
<dbReference type="PANTHER" id="PTHR34039">
    <property type="entry name" value="UPF0102 PROTEIN YRAN"/>
    <property type="match status" value="1"/>
</dbReference>
<evidence type="ECO:0000313" key="3">
    <source>
        <dbReference type="EMBL" id="ADK81006.1"/>
    </source>
</evidence>
<dbReference type="EMBL" id="CP002116">
    <property type="protein sequence ID" value="ADK81006.1"/>
    <property type="molecule type" value="Genomic_DNA"/>
</dbReference>
<dbReference type="PANTHER" id="PTHR34039:SF1">
    <property type="entry name" value="UPF0102 PROTEIN YRAN"/>
    <property type="match status" value="1"/>
</dbReference>
<evidence type="ECO:0000256" key="1">
    <source>
        <dbReference type="ARBA" id="ARBA00006738"/>
    </source>
</evidence>
<evidence type="ECO:0000256" key="2">
    <source>
        <dbReference type="HAMAP-Rule" id="MF_00048"/>
    </source>
</evidence>
<sequence length="120" mass="13532">MNSVALGRKGEDHAVRFLLDNGYEILARNYRFGGGEVDIIAGKDDRIHFVEVKSWKVYGMENLEYALNAKKRARIIAASRGYLAKHASFDKDRISFDFLFLDASGIITHLTDVFSETGMV</sequence>
<keyword evidence="4" id="KW-1185">Reference proteome</keyword>
<reference evidence="3 4" key="1">
    <citation type="journal article" date="2010" name="Stand. Genomic Sci.">
        <title>Complete genome sequence of Spirochaeta smaragdinae type strain (SEBR 4228).</title>
        <authorList>
            <person name="Mavromatis K."/>
            <person name="Yasawong M."/>
            <person name="Chertkov O."/>
            <person name="Lapidus A."/>
            <person name="Lucas S."/>
            <person name="Nolan M."/>
            <person name="Del Rio T.G."/>
            <person name="Tice H."/>
            <person name="Cheng J.F."/>
            <person name="Pitluck S."/>
            <person name="Liolios K."/>
            <person name="Ivanova N."/>
            <person name="Tapia R."/>
            <person name="Han C."/>
            <person name="Bruce D."/>
            <person name="Goodwin L."/>
            <person name="Pati A."/>
            <person name="Chen A."/>
            <person name="Palaniappan K."/>
            <person name="Land M."/>
            <person name="Hauser L."/>
            <person name="Chang Y.J."/>
            <person name="Jeffries C.D."/>
            <person name="Detter J.C."/>
            <person name="Rohde M."/>
            <person name="Brambilla E."/>
            <person name="Spring S."/>
            <person name="Goker M."/>
            <person name="Sikorski J."/>
            <person name="Woyke T."/>
            <person name="Bristow J."/>
            <person name="Eisen J.A."/>
            <person name="Markowitz V."/>
            <person name="Hugenholtz P."/>
            <person name="Klenk H.P."/>
            <person name="Kyrpides N.C."/>
        </authorList>
    </citation>
    <scope>NUCLEOTIDE SEQUENCE [LARGE SCALE GENOMIC DNA]</scope>
    <source>
        <strain evidence="4">DSM 11293 / JCM 15392 / SEBR 4228</strain>
    </source>
</reference>
<dbReference type="Proteomes" id="UP000002318">
    <property type="component" value="Chromosome"/>
</dbReference>
<dbReference type="RefSeq" id="WP_013254470.1">
    <property type="nucleotide sequence ID" value="NC_014364.1"/>
</dbReference>